<dbReference type="Proteomes" id="UP001331761">
    <property type="component" value="Unassembled WGS sequence"/>
</dbReference>
<feature type="compositionally biased region" description="Polar residues" evidence="1">
    <location>
        <begin position="405"/>
        <end position="420"/>
    </location>
</feature>
<keyword evidence="2" id="KW-0732">Signal</keyword>
<comment type="caution">
    <text evidence="3">The sequence shown here is derived from an EMBL/GenBank/DDBJ whole genome shotgun (WGS) entry which is preliminary data.</text>
</comment>
<feature type="region of interest" description="Disordered" evidence="1">
    <location>
        <begin position="364"/>
        <end position="463"/>
    </location>
</feature>
<feature type="chain" id="PRO_5042954233" evidence="2">
    <location>
        <begin position="24"/>
        <end position="463"/>
    </location>
</feature>
<feature type="compositionally biased region" description="Basic residues" evidence="1">
    <location>
        <begin position="364"/>
        <end position="399"/>
    </location>
</feature>
<protein>
    <submittedName>
        <fullName evidence="3">Uncharacterized protein</fullName>
    </submittedName>
</protein>
<reference evidence="3 4" key="1">
    <citation type="submission" date="2019-10" db="EMBL/GenBank/DDBJ databases">
        <title>Assembly and Annotation for the nematode Trichostrongylus colubriformis.</title>
        <authorList>
            <person name="Martin J."/>
        </authorList>
    </citation>
    <scope>NUCLEOTIDE SEQUENCE [LARGE SCALE GENOMIC DNA]</scope>
    <source>
        <strain evidence="3">G859</strain>
        <tissue evidence="3">Whole worm</tissue>
    </source>
</reference>
<accession>A0AAN8F5Y8</accession>
<proteinExistence type="predicted"/>
<feature type="compositionally biased region" description="Basic and acidic residues" evidence="1">
    <location>
        <begin position="426"/>
        <end position="463"/>
    </location>
</feature>
<organism evidence="3 4">
    <name type="scientific">Trichostrongylus colubriformis</name>
    <name type="common">Black scour worm</name>
    <dbReference type="NCBI Taxonomy" id="6319"/>
    <lineage>
        <taxon>Eukaryota</taxon>
        <taxon>Metazoa</taxon>
        <taxon>Ecdysozoa</taxon>
        <taxon>Nematoda</taxon>
        <taxon>Chromadorea</taxon>
        <taxon>Rhabditida</taxon>
        <taxon>Rhabditina</taxon>
        <taxon>Rhabditomorpha</taxon>
        <taxon>Strongyloidea</taxon>
        <taxon>Trichostrongylidae</taxon>
        <taxon>Trichostrongylus</taxon>
    </lineage>
</organism>
<evidence type="ECO:0000256" key="1">
    <source>
        <dbReference type="SAM" id="MobiDB-lite"/>
    </source>
</evidence>
<feature type="signal peptide" evidence="2">
    <location>
        <begin position="1"/>
        <end position="23"/>
    </location>
</feature>
<sequence length="463" mass="51012">MVVRVLCSIALVSNFHLLHYVQCRDGQCSRLYDGNFPFVVNGICVNFNVSVWASQPCNFSISFGYGKIHQRGEPCHYQDVKYRGFLGLGVGALYQVDCYCKITHEIPTSHERYRCIAEALKRMKLKPPLRYGSLVQEGKRCIEENYQYWSLESTSTSTTMKVTSSPATTTGTTTTPTPTTITTTTSTITATTTPTTTFTTTSTTTIMTTPTTSTTTTASTTEFVDTFTATASATTTTALSTLTSTVPYVTETTTTPSIEPLLTTIASSTSTDFSELSSIDQGGINETVVISPEREKEYIRTERKRVLDSAKLKLLVISTLMTTGLSIQLLLIRQLRKLLREWYESGLLVEDGVANAVIKMAAKKMKSAGRKKMKAKRKARAKKIGRKPKTHRDSRRTPKKGSANVGRSRSVSSDDNTTDLYNFYEGKQKGSEDSHSKESNRSKDTSSEGKSMDSKEGHGKKGA</sequence>
<evidence type="ECO:0000256" key="2">
    <source>
        <dbReference type="SAM" id="SignalP"/>
    </source>
</evidence>
<keyword evidence="4" id="KW-1185">Reference proteome</keyword>
<evidence type="ECO:0000313" key="3">
    <source>
        <dbReference type="EMBL" id="KAK5973926.1"/>
    </source>
</evidence>
<feature type="region of interest" description="Disordered" evidence="1">
    <location>
        <begin position="160"/>
        <end position="182"/>
    </location>
</feature>
<dbReference type="EMBL" id="WIXE01014898">
    <property type="protein sequence ID" value="KAK5973926.1"/>
    <property type="molecule type" value="Genomic_DNA"/>
</dbReference>
<dbReference type="AlphaFoldDB" id="A0AAN8F5Y8"/>
<evidence type="ECO:0000313" key="4">
    <source>
        <dbReference type="Proteomes" id="UP001331761"/>
    </source>
</evidence>
<name>A0AAN8F5Y8_TRICO</name>
<gene>
    <name evidence="3" type="ORF">GCK32_002317</name>
</gene>